<dbReference type="AlphaFoldDB" id="A0A1L2ZPP1"/>
<feature type="transmembrane region" description="Helical" evidence="1">
    <location>
        <begin position="295"/>
        <end position="318"/>
    </location>
</feature>
<gene>
    <name evidence="2" type="ORF">BHE16_09245</name>
</gene>
<evidence type="ECO:0008006" key="4">
    <source>
        <dbReference type="Google" id="ProtNLM"/>
    </source>
</evidence>
<proteinExistence type="predicted"/>
<name>A0A1L2ZPP1_9MICC</name>
<reference evidence="2 3" key="1">
    <citation type="submission" date="2016-11" db="EMBL/GenBank/DDBJ databases">
        <title>Genome sequencing of Zhihengliuella aestuarii B18 antagonistic to Plasmodiophora brassicae.</title>
        <authorList>
            <person name="Luo Y."/>
        </authorList>
    </citation>
    <scope>NUCLEOTIDE SEQUENCE [LARGE SCALE GENOMIC DNA]</scope>
    <source>
        <strain evidence="2 3">B18</strain>
    </source>
</reference>
<feature type="transmembrane region" description="Helical" evidence="1">
    <location>
        <begin position="241"/>
        <end position="261"/>
    </location>
</feature>
<feature type="transmembrane region" description="Helical" evidence="1">
    <location>
        <begin position="763"/>
        <end position="787"/>
    </location>
</feature>
<dbReference type="Proteomes" id="UP000183530">
    <property type="component" value="Chromosome"/>
</dbReference>
<dbReference type="KEGG" id="nae:BHE16_09245"/>
<sequence>MTFRLIGRFLRSWLKRPFAIPLGAIALVLTVVFIVLTRVEISPEGDRALNYGGRDISISLNQGVDLQSGSVDLRKIEQELQALGARNQCFRIGSYIGNYSYFETTADCGGVAFGDVLVEGRSTAAVNEVVVAGSTKLKIGDTISGHTPQPLTVVGITNNKFAENAPRVLAHTGTWLSWPWPATTSTHPRLGGIAMMMVDAPDVPGFEDQFAVAQSGSPLLQDALLSNALTSRSTNVDRQNWLYKDIAIPAMIFIAFLGMSLNRRIRTSRTELLVTQGLSPNKAGRVVAQAELVTFLLYAGAGITVGFGMSLALSPLLAEFLGRPLSGVPPLWDPVLRILGGVFLAHILVITNSWFTNLRRKRGAQKMASVKPKAFKFRAILSALFVGIAVSLFVTQFTFDRILITGIIICAAVALIAPELILVAVRFIPAKNPSSKYAAARVRKHIGSPTLVFTGALLTAGPLLLISTFIASTVEMNNEMDRQPPISGQAIFYQVDQAKIGNDVSRIISSVIPESRAIEIGSLDLGERDSITASPEGTGGVRVIKSVEDLEAILQKPVSAEIRKVLEGGGVLFGNDSFGNPYPKDANSLWLTSGSSQPKPVPLPSAIQATLEWRWSKAAPAIILAESAEKLGIKVAPTFRVFTNVPDDQRDAVKSALVSEGYDQRTVEMYREGDRHSIGALDYVLIFLVVFISLAMVLGAINGSLKTLGEQSVELNLLGVSVGWLKAVFAKETLSLVALGTLAGVLISVPVAGLSIAQQKVGFVVPWGLLAIILAMEIVLVLAMVVIQGRRYLQPAATGR</sequence>
<feature type="transmembrane region" description="Helical" evidence="1">
    <location>
        <begin position="734"/>
        <end position="757"/>
    </location>
</feature>
<evidence type="ECO:0000313" key="3">
    <source>
        <dbReference type="Proteomes" id="UP000183530"/>
    </source>
</evidence>
<dbReference type="EMBL" id="CP018135">
    <property type="protein sequence ID" value="APF41150.1"/>
    <property type="molecule type" value="Genomic_DNA"/>
</dbReference>
<dbReference type="OrthoDB" id="376926at85006"/>
<keyword evidence="1" id="KW-0472">Membrane</keyword>
<feature type="transmembrane region" description="Helical" evidence="1">
    <location>
        <begin position="403"/>
        <end position="429"/>
    </location>
</feature>
<keyword evidence="1" id="KW-0812">Transmembrane</keyword>
<keyword evidence="1" id="KW-1133">Transmembrane helix</keyword>
<accession>A0A1L2ZPP1</accession>
<feature type="transmembrane region" description="Helical" evidence="1">
    <location>
        <begin position="450"/>
        <end position="471"/>
    </location>
</feature>
<feature type="transmembrane region" description="Helical" evidence="1">
    <location>
        <begin position="18"/>
        <end position="36"/>
    </location>
</feature>
<feature type="transmembrane region" description="Helical" evidence="1">
    <location>
        <begin position="680"/>
        <end position="701"/>
    </location>
</feature>
<evidence type="ECO:0000256" key="1">
    <source>
        <dbReference type="SAM" id="Phobius"/>
    </source>
</evidence>
<protein>
    <recommendedName>
        <fullName evidence="4">ABC3 transporter permease protein domain-containing protein</fullName>
    </recommendedName>
</protein>
<keyword evidence="3" id="KW-1185">Reference proteome</keyword>
<evidence type="ECO:0000313" key="2">
    <source>
        <dbReference type="EMBL" id="APF41150.1"/>
    </source>
</evidence>
<dbReference type="RefSeq" id="WP_071894621.1">
    <property type="nucleotide sequence ID" value="NZ_CP018135.1"/>
</dbReference>
<organism evidence="2 3">
    <name type="scientific">Neomicrococcus aestuarii</name>
    <dbReference type="NCBI Taxonomy" id="556325"/>
    <lineage>
        <taxon>Bacteria</taxon>
        <taxon>Bacillati</taxon>
        <taxon>Actinomycetota</taxon>
        <taxon>Actinomycetes</taxon>
        <taxon>Micrococcales</taxon>
        <taxon>Micrococcaceae</taxon>
        <taxon>Neomicrococcus</taxon>
    </lineage>
</organism>
<dbReference type="STRING" id="556325.BHE16_09245"/>
<feature type="transmembrane region" description="Helical" evidence="1">
    <location>
        <begin position="338"/>
        <end position="358"/>
    </location>
</feature>
<feature type="transmembrane region" description="Helical" evidence="1">
    <location>
        <begin position="379"/>
        <end position="397"/>
    </location>
</feature>